<evidence type="ECO:0000313" key="3">
    <source>
        <dbReference type="Proteomes" id="UP000640489"/>
    </source>
</evidence>
<evidence type="ECO:0000313" key="2">
    <source>
        <dbReference type="EMBL" id="MBF4764050.1"/>
    </source>
</evidence>
<gene>
    <name evidence="2" type="ORF">ISU07_13020</name>
</gene>
<keyword evidence="3" id="KW-1185">Reference proteome</keyword>
<sequence>MSPTDADSARYPASGLTVHLLGRPRIDVDGAPGYRYRSRKSWALLAFLLLSERAPTRSRLASLLFAEADDPLGALRWCLAEIRRALGPAAVLDGDPVRISLPHGATVDVDVLVRGHWSAAIQLPGLGSDLLDGIGIAHAEAFESWLLSERRRVAAASESILHEAAVGLLARGELDRARELAVRAAVMSPLDENIQALLIRLYRLSGDDDAARRQYDAWSAVAERELGAPPGAPVLLAMREGPRAARETPAASLHAVTEAGSAAVSAGALAAGVASFENAVVLADRSGADSDRIQARLVLAEALIHTLGGLDEAGITTLNEAERIAVASGDRDATTRVQAEVGYVDFLRARYDRAERSLGQVLDEETASASVRAKAMTYLGSVASDRADYPRAVDLLTDAVERSHSVGEPRREAFGLSMLGRVSLLRGDLVEATETLERAIDLGARDHWLSFLPWPQALLGQAWLGLGDLDAAHRTLDQSFARACQIGDPCWEGISARGLALLAEARDDPDRALSLLLDARTRANRLADPYVWLDVYILDALCEMGRRHAHPQTAAWAEAMLDRASRTGMRELTVRALLHRADSRVPGDAEAAVLLAADIDNPRLVPLVAAVGETSHPGSHGRAMS</sequence>
<dbReference type="RefSeq" id="WP_194707229.1">
    <property type="nucleotide sequence ID" value="NZ_JADKPN010000007.1"/>
</dbReference>
<name>A0A930VHK0_9ACTN</name>
<dbReference type="SUPFAM" id="SSF48452">
    <property type="entry name" value="TPR-like"/>
    <property type="match status" value="2"/>
</dbReference>
<dbReference type="EMBL" id="JADKPN010000007">
    <property type="protein sequence ID" value="MBF4764050.1"/>
    <property type="molecule type" value="Genomic_DNA"/>
</dbReference>
<protein>
    <submittedName>
        <fullName evidence="2">SARP family transcriptional regulator</fullName>
    </submittedName>
</protein>
<accession>A0A930VHK0</accession>
<dbReference type="InterPro" id="IPR005158">
    <property type="entry name" value="BTAD"/>
</dbReference>
<evidence type="ECO:0000259" key="1">
    <source>
        <dbReference type="SMART" id="SM01043"/>
    </source>
</evidence>
<proteinExistence type="predicted"/>
<dbReference type="Gene3D" id="1.10.10.10">
    <property type="entry name" value="Winged helix-like DNA-binding domain superfamily/Winged helix DNA-binding domain"/>
    <property type="match status" value="1"/>
</dbReference>
<dbReference type="SMART" id="SM01043">
    <property type="entry name" value="BTAD"/>
    <property type="match status" value="1"/>
</dbReference>
<comment type="caution">
    <text evidence="2">The sequence shown here is derived from an EMBL/GenBank/DDBJ whole genome shotgun (WGS) entry which is preliminary data.</text>
</comment>
<dbReference type="PANTHER" id="PTHR35807">
    <property type="entry name" value="TRANSCRIPTIONAL REGULATOR REDD-RELATED"/>
    <property type="match status" value="1"/>
</dbReference>
<organism evidence="2 3">
    <name type="scientific">Nocardioides islandensis</name>
    <dbReference type="NCBI Taxonomy" id="433663"/>
    <lineage>
        <taxon>Bacteria</taxon>
        <taxon>Bacillati</taxon>
        <taxon>Actinomycetota</taxon>
        <taxon>Actinomycetes</taxon>
        <taxon>Propionibacteriales</taxon>
        <taxon>Nocardioidaceae</taxon>
        <taxon>Nocardioides</taxon>
    </lineage>
</organism>
<dbReference type="Proteomes" id="UP000640489">
    <property type="component" value="Unassembled WGS sequence"/>
</dbReference>
<dbReference type="InterPro" id="IPR051677">
    <property type="entry name" value="AfsR-DnrI-RedD_regulator"/>
</dbReference>
<reference evidence="2" key="1">
    <citation type="submission" date="2020-11" db="EMBL/GenBank/DDBJ databases">
        <title>Nocardioides sp. nov., isolated from Soil of Cynanchum wilfordii Hemsley rhizosphere.</title>
        <authorList>
            <person name="Lee J.-S."/>
            <person name="Suh M.K."/>
            <person name="Kim J.-S."/>
        </authorList>
    </citation>
    <scope>NUCLEOTIDE SEQUENCE</scope>
    <source>
        <strain evidence="2">KCTC 19275</strain>
    </source>
</reference>
<dbReference type="Gene3D" id="1.25.40.10">
    <property type="entry name" value="Tetratricopeptide repeat domain"/>
    <property type="match status" value="2"/>
</dbReference>
<dbReference type="Pfam" id="PF03704">
    <property type="entry name" value="BTAD"/>
    <property type="match status" value="1"/>
</dbReference>
<dbReference type="InterPro" id="IPR011990">
    <property type="entry name" value="TPR-like_helical_dom_sf"/>
</dbReference>
<dbReference type="AlphaFoldDB" id="A0A930VHK0"/>
<dbReference type="InterPro" id="IPR036388">
    <property type="entry name" value="WH-like_DNA-bd_sf"/>
</dbReference>
<feature type="domain" description="Bacterial transcriptional activator" evidence="1">
    <location>
        <begin position="109"/>
        <end position="239"/>
    </location>
</feature>